<gene>
    <name evidence="2" type="ORF">V6N12_022628</name>
</gene>
<keyword evidence="3" id="KW-1185">Reference proteome</keyword>
<accession>A0ABR2FVG2</accession>
<name>A0ABR2FVG2_9ROSI</name>
<feature type="compositionally biased region" description="Polar residues" evidence="1">
    <location>
        <begin position="69"/>
        <end position="84"/>
    </location>
</feature>
<reference evidence="2 3" key="1">
    <citation type="journal article" date="2024" name="G3 (Bethesda)">
        <title>Genome assembly of Hibiscus sabdariffa L. provides insights into metabolisms of medicinal natural products.</title>
        <authorList>
            <person name="Kim T."/>
        </authorList>
    </citation>
    <scope>NUCLEOTIDE SEQUENCE [LARGE SCALE GENOMIC DNA]</scope>
    <source>
        <strain evidence="2">TK-2024</strain>
        <tissue evidence="2">Old leaves</tissue>
    </source>
</reference>
<dbReference type="Proteomes" id="UP001472677">
    <property type="component" value="Unassembled WGS sequence"/>
</dbReference>
<organism evidence="2 3">
    <name type="scientific">Hibiscus sabdariffa</name>
    <name type="common">roselle</name>
    <dbReference type="NCBI Taxonomy" id="183260"/>
    <lineage>
        <taxon>Eukaryota</taxon>
        <taxon>Viridiplantae</taxon>
        <taxon>Streptophyta</taxon>
        <taxon>Embryophyta</taxon>
        <taxon>Tracheophyta</taxon>
        <taxon>Spermatophyta</taxon>
        <taxon>Magnoliopsida</taxon>
        <taxon>eudicotyledons</taxon>
        <taxon>Gunneridae</taxon>
        <taxon>Pentapetalae</taxon>
        <taxon>rosids</taxon>
        <taxon>malvids</taxon>
        <taxon>Malvales</taxon>
        <taxon>Malvaceae</taxon>
        <taxon>Malvoideae</taxon>
        <taxon>Hibiscus</taxon>
    </lineage>
</organism>
<feature type="region of interest" description="Disordered" evidence="1">
    <location>
        <begin position="1"/>
        <end position="39"/>
    </location>
</feature>
<proteinExistence type="predicted"/>
<protein>
    <submittedName>
        <fullName evidence="2">Uncharacterized protein</fullName>
    </submittedName>
</protein>
<evidence type="ECO:0000313" key="2">
    <source>
        <dbReference type="EMBL" id="KAK8588172.1"/>
    </source>
</evidence>
<comment type="caution">
    <text evidence="2">The sequence shown here is derived from an EMBL/GenBank/DDBJ whole genome shotgun (WGS) entry which is preliminary data.</text>
</comment>
<feature type="compositionally biased region" description="Basic residues" evidence="1">
    <location>
        <begin position="21"/>
        <end position="32"/>
    </location>
</feature>
<feature type="compositionally biased region" description="Polar residues" evidence="1">
    <location>
        <begin position="1"/>
        <end position="14"/>
    </location>
</feature>
<evidence type="ECO:0000313" key="3">
    <source>
        <dbReference type="Proteomes" id="UP001472677"/>
    </source>
</evidence>
<feature type="region of interest" description="Disordered" evidence="1">
    <location>
        <begin position="57"/>
        <end position="87"/>
    </location>
</feature>
<sequence length="124" mass="14215">MSRSQHNPSNTASANLEPARARHHERATHHSPKAYPISSSVKSHIYANFQKGRWRELPTNSRWRRSQDMTRQQTYSDKFSNGRSTPACHHTKIRSYIGMIEAITEILNSPAQTAEQSQLNHALH</sequence>
<evidence type="ECO:0000256" key="1">
    <source>
        <dbReference type="SAM" id="MobiDB-lite"/>
    </source>
</evidence>
<dbReference type="EMBL" id="JBBPBM010000004">
    <property type="protein sequence ID" value="KAK8588172.1"/>
    <property type="molecule type" value="Genomic_DNA"/>
</dbReference>